<reference evidence="2" key="1">
    <citation type="submission" date="2015-02" db="EMBL/GenBank/DDBJ databases">
        <authorList>
            <person name="Gon?alves P."/>
        </authorList>
    </citation>
    <scope>NUCLEOTIDE SEQUENCE [LARGE SCALE GENOMIC DNA]</scope>
</reference>
<evidence type="ECO:0000313" key="2">
    <source>
        <dbReference type="Proteomes" id="UP000243876"/>
    </source>
</evidence>
<gene>
    <name evidence="1" type="primary">SPOSA6832_00591</name>
</gene>
<organism evidence="1 2">
    <name type="scientific">Sporidiobolus salmonicolor</name>
    <name type="common">Yeast-like fungus</name>
    <name type="synonym">Sporobolomyces salmonicolor</name>
    <dbReference type="NCBI Taxonomy" id="5005"/>
    <lineage>
        <taxon>Eukaryota</taxon>
        <taxon>Fungi</taxon>
        <taxon>Dikarya</taxon>
        <taxon>Basidiomycota</taxon>
        <taxon>Pucciniomycotina</taxon>
        <taxon>Microbotryomycetes</taxon>
        <taxon>Sporidiobolales</taxon>
        <taxon>Sporidiobolaceae</taxon>
        <taxon>Sporobolomyces</taxon>
    </lineage>
</organism>
<dbReference type="InterPro" id="IPR019419">
    <property type="entry name" value="AIM19"/>
</dbReference>
<dbReference type="EMBL" id="CENE01000002">
    <property type="protein sequence ID" value="CEQ39115.1"/>
    <property type="molecule type" value="Genomic_DNA"/>
</dbReference>
<dbReference type="AlphaFoldDB" id="A0A0D6EHQ8"/>
<keyword evidence="2" id="KW-1185">Reference proteome</keyword>
<dbReference type="Pfam" id="PF10315">
    <property type="entry name" value="Aim19"/>
    <property type="match status" value="1"/>
</dbReference>
<sequence length="181" mass="19363">MRGQGANEHGGFLFPLVPCRHVDRISTKRSRRTSSHFNGLRQAARVGVQRRRVAYHCLVDLRSHVSPLAAVPLCVKNPLGFPHLVQLPLFAAIFGGSGCVSYMVHVGDPVNGSGTTTGPSSSLLSPCRVSASSCPVFLAWSLTYLFLNGRKALVSRRPGPIALAAAAAAQAGTYGWYYSKT</sequence>
<evidence type="ECO:0000313" key="1">
    <source>
        <dbReference type="EMBL" id="CEQ39115.1"/>
    </source>
</evidence>
<proteinExistence type="predicted"/>
<accession>A0A0D6EHQ8</accession>
<protein>
    <submittedName>
        <fullName evidence="1">SPOSA6832_00591-mRNA-1:cds</fullName>
    </submittedName>
</protein>
<feature type="non-terminal residue" evidence="1">
    <location>
        <position position="1"/>
    </location>
</feature>
<name>A0A0D6EHQ8_SPOSA</name>
<dbReference type="OrthoDB" id="5554402at2759"/>
<dbReference type="Proteomes" id="UP000243876">
    <property type="component" value="Unassembled WGS sequence"/>
</dbReference>